<evidence type="ECO:0000313" key="2">
    <source>
        <dbReference type="Proteomes" id="UP001303046"/>
    </source>
</evidence>
<name>A0ABR1BVL1_NECAM</name>
<dbReference type="EMBL" id="JAVFWL010000001">
    <property type="protein sequence ID" value="KAK6729940.1"/>
    <property type="molecule type" value="Genomic_DNA"/>
</dbReference>
<organism evidence="1 2">
    <name type="scientific">Necator americanus</name>
    <name type="common">Human hookworm</name>
    <dbReference type="NCBI Taxonomy" id="51031"/>
    <lineage>
        <taxon>Eukaryota</taxon>
        <taxon>Metazoa</taxon>
        <taxon>Ecdysozoa</taxon>
        <taxon>Nematoda</taxon>
        <taxon>Chromadorea</taxon>
        <taxon>Rhabditida</taxon>
        <taxon>Rhabditina</taxon>
        <taxon>Rhabditomorpha</taxon>
        <taxon>Strongyloidea</taxon>
        <taxon>Ancylostomatidae</taxon>
        <taxon>Bunostominae</taxon>
        <taxon>Necator</taxon>
    </lineage>
</organism>
<evidence type="ECO:0000313" key="1">
    <source>
        <dbReference type="EMBL" id="KAK6729940.1"/>
    </source>
</evidence>
<keyword evidence="2" id="KW-1185">Reference proteome</keyword>
<accession>A0ABR1BVL1</accession>
<comment type="caution">
    <text evidence="1">The sequence shown here is derived from an EMBL/GenBank/DDBJ whole genome shotgun (WGS) entry which is preliminary data.</text>
</comment>
<dbReference type="Proteomes" id="UP001303046">
    <property type="component" value="Unassembled WGS sequence"/>
</dbReference>
<sequence length="79" mass="9159">MFCAILCNDLVKYAINKRQRKSTTTEEWICVLLPFMQYSLQTNVEYNAGNQENGSNFIFMTSTKISIAFDTSLKFKTEK</sequence>
<protein>
    <submittedName>
        <fullName evidence="1">Uncharacterized protein</fullName>
    </submittedName>
</protein>
<proteinExistence type="predicted"/>
<reference evidence="1 2" key="1">
    <citation type="submission" date="2023-08" db="EMBL/GenBank/DDBJ databases">
        <title>A Necator americanus chromosomal reference genome.</title>
        <authorList>
            <person name="Ilik V."/>
            <person name="Petrzelkova K.J."/>
            <person name="Pardy F."/>
            <person name="Fuh T."/>
            <person name="Niatou-Singa F.S."/>
            <person name="Gouil Q."/>
            <person name="Baker L."/>
            <person name="Ritchie M.E."/>
            <person name="Jex A.R."/>
            <person name="Gazzola D."/>
            <person name="Li H."/>
            <person name="Toshio Fujiwara R."/>
            <person name="Zhan B."/>
            <person name="Aroian R.V."/>
            <person name="Pafco B."/>
            <person name="Schwarz E.M."/>
        </authorList>
    </citation>
    <scope>NUCLEOTIDE SEQUENCE [LARGE SCALE GENOMIC DNA]</scope>
    <source>
        <strain evidence="1 2">Aroian</strain>
        <tissue evidence="1">Whole animal</tissue>
    </source>
</reference>
<gene>
    <name evidence="1" type="primary">Necator_chrI.g2912</name>
    <name evidence="1" type="ORF">RB195_006783</name>
</gene>